<comment type="similarity">
    <text evidence="1">Belongs to the SCO1/2 family.</text>
</comment>
<feature type="disulfide bond" description="Redox-active" evidence="4">
    <location>
        <begin position="93"/>
        <end position="97"/>
    </location>
</feature>
<dbReference type="InterPro" id="IPR003782">
    <property type="entry name" value="SCO1/SenC"/>
</dbReference>
<keyword evidence="2 3" id="KW-0186">Copper</keyword>
<dbReference type="EMBL" id="JAMQGP010000008">
    <property type="protein sequence ID" value="MCM2680910.1"/>
    <property type="molecule type" value="Genomic_DNA"/>
</dbReference>
<dbReference type="GO" id="GO:0046872">
    <property type="term" value="F:metal ion binding"/>
    <property type="evidence" value="ECO:0007669"/>
    <property type="project" value="UniProtKB-KW"/>
</dbReference>
<evidence type="ECO:0000259" key="5">
    <source>
        <dbReference type="PROSITE" id="PS51352"/>
    </source>
</evidence>
<feature type="binding site" evidence="3">
    <location>
        <position position="183"/>
    </location>
    <ligand>
        <name>Cu cation</name>
        <dbReference type="ChEBI" id="CHEBI:23378"/>
    </ligand>
</feature>
<proteinExistence type="inferred from homology"/>
<evidence type="ECO:0000256" key="1">
    <source>
        <dbReference type="ARBA" id="ARBA00010996"/>
    </source>
</evidence>
<dbReference type="SUPFAM" id="SSF52833">
    <property type="entry name" value="Thioredoxin-like"/>
    <property type="match status" value="1"/>
</dbReference>
<feature type="binding site" evidence="3">
    <location>
        <position position="97"/>
    </location>
    <ligand>
        <name>Cu cation</name>
        <dbReference type="ChEBI" id="CHEBI:23378"/>
    </ligand>
</feature>
<dbReference type="PANTHER" id="PTHR12151:SF25">
    <property type="entry name" value="LINALOOL DEHYDRATASE_ISOMERASE DOMAIN-CONTAINING PROTEIN"/>
    <property type="match status" value="1"/>
</dbReference>
<evidence type="ECO:0000256" key="3">
    <source>
        <dbReference type="PIRSR" id="PIRSR603782-1"/>
    </source>
</evidence>
<feature type="binding site" evidence="3">
    <location>
        <position position="93"/>
    </location>
    <ligand>
        <name>Cu cation</name>
        <dbReference type="ChEBI" id="CHEBI:23378"/>
    </ligand>
</feature>
<dbReference type="PROSITE" id="PS51352">
    <property type="entry name" value="THIOREDOXIN_2"/>
    <property type="match status" value="1"/>
</dbReference>
<dbReference type="CDD" id="cd02968">
    <property type="entry name" value="SCO"/>
    <property type="match status" value="1"/>
</dbReference>
<dbReference type="Gene3D" id="3.40.30.10">
    <property type="entry name" value="Glutaredoxin"/>
    <property type="match status" value="1"/>
</dbReference>
<evidence type="ECO:0000313" key="7">
    <source>
        <dbReference type="Proteomes" id="UP001165393"/>
    </source>
</evidence>
<feature type="domain" description="Thioredoxin" evidence="5">
    <location>
        <begin position="39"/>
        <end position="229"/>
    </location>
</feature>
<keyword evidence="3" id="KW-0479">Metal-binding</keyword>
<dbReference type="Pfam" id="PF02630">
    <property type="entry name" value="SCO1-SenC"/>
    <property type="match status" value="1"/>
</dbReference>
<comment type="caution">
    <text evidence="6">The sequence shown here is derived from an EMBL/GenBank/DDBJ whole genome shotgun (WGS) entry which is preliminary data.</text>
</comment>
<dbReference type="AlphaFoldDB" id="A0AA41W832"/>
<dbReference type="InterPro" id="IPR036249">
    <property type="entry name" value="Thioredoxin-like_sf"/>
</dbReference>
<evidence type="ECO:0000256" key="4">
    <source>
        <dbReference type="PIRSR" id="PIRSR603782-2"/>
    </source>
</evidence>
<dbReference type="InterPro" id="IPR013766">
    <property type="entry name" value="Thioredoxin_domain"/>
</dbReference>
<keyword evidence="4" id="KW-1015">Disulfide bond</keyword>
<gene>
    <name evidence="6" type="ORF">NAF29_14740</name>
</gene>
<protein>
    <submittedName>
        <fullName evidence="6">SCO family protein</fullName>
    </submittedName>
</protein>
<dbReference type="PANTHER" id="PTHR12151">
    <property type="entry name" value="ELECTRON TRANSPORT PROTIN SCO1/SENC FAMILY MEMBER"/>
    <property type="match status" value="1"/>
</dbReference>
<accession>A0AA41W832</accession>
<sequence length="229" mass="25357">MKHQLTLVLAAMFALLIGIATYVWLLSPKSSEDMPSTRLLNEQPASAVSEQVLLYQPEKALAPFVLQDQHNALFNRTSLEGRWSLVFLGYTYCPDVCPTTLAMLNSVYPKLQDVSDKPVQIVFVSADPERDTPARLNEYIGYFNPEFVAATGPHPDLFPLTRNLGLAYAMYDGETPDSYTVDHSASIVLVNPNGNIQAVFRPHAEPGQLATIRSKQLVSDFKDVLSAVQ</sequence>
<keyword evidence="7" id="KW-1185">Reference proteome</keyword>
<evidence type="ECO:0000313" key="6">
    <source>
        <dbReference type="EMBL" id="MCM2680910.1"/>
    </source>
</evidence>
<reference evidence="6 7" key="1">
    <citation type="journal article" date="2013" name="Antonie Van Leeuwenhoek">
        <title>Echinimonas agarilytica gen. nov., sp. nov., a new gammaproteobacterium isolated from the sea urchin Strongylocentrotus intermedius.</title>
        <authorList>
            <person name="Nedashkovskaya O.I."/>
            <person name="Stenkova A.M."/>
            <person name="Zhukova N.V."/>
            <person name="Van Trappen S."/>
            <person name="Lee J.S."/>
            <person name="Kim S.B."/>
        </authorList>
    </citation>
    <scope>NUCLEOTIDE SEQUENCE [LARGE SCALE GENOMIC DNA]</scope>
    <source>
        <strain evidence="6 7">KMM 6351</strain>
    </source>
</reference>
<organism evidence="6 7">
    <name type="scientific">Echinimonas agarilytica</name>
    <dbReference type="NCBI Taxonomy" id="1215918"/>
    <lineage>
        <taxon>Bacteria</taxon>
        <taxon>Pseudomonadati</taxon>
        <taxon>Pseudomonadota</taxon>
        <taxon>Gammaproteobacteria</taxon>
        <taxon>Alteromonadales</taxon>
        <taxon>Echinimonadaceae</taxon>
        <taxon>Echinimonas</taxon>
    </lineage>
</organism>
<evidence type="ECO:0000256" key="2">
    <source>
        <dbReference type="ARBA" id="ARBA00023008"/>
    </source>
</evidence>
<dbReference type="RefSeq" id="WP_251262394.1">
    <property type="nucleotide sequence ID" value="NZ_JAMQGP010000008.1"/>
</dbReference>
<name>A0AA41W832_9GAMM</name>
<dbReference type="Proteomes" id="UP001165393">
    <property type="component" value="Unassembled WGS sequence"/>
</dbReference>